<dbReference type="PRINTS" id="PR00111">
    <property type="entry name" value="ABHYDROLASE"/>
</dbReference>
<dbReference type="Gene3D" id="3.40.50.1820">
    <property type="entry name" value="alpha/beta hydrolase"/>
    <property type="match status" value="1"/>
</dbReference>
<dbReference type="Proteomes" id="UP000315215">
    <property type="component" value="Chromosome"/>
</dbReference>
<dbReference type="GO" id="GO:0047372">
    <property type="term" value="F:monoacylglycerol lipase activity"/>
    <property type="evidence" value="ECO:0007669"/>
    <property type="project" value="TreeGrafter"/>
</dbReference>
<evidence type="ECO:0000313" key="3">
    <source>
        <dbReference type="Proteomes" id="UP000315215"/>
    </source>
</evidence>
<dbReference type="InterPro" id="IPR000073">
    <property type="entry name" value="AB_hydrolase_1"/>
</dbReference>
<dbReference type="KEGG" id="aqt:FN924_17925"/>
<evidence type="ECO:0000313" key="2">
    <source>
        <dbReference type="EMBL" id="QDP41885.1"/>
    </source>
</evidence>
<dbReference type="EMBL" id="CP041666">
    <property type="protein sequence ID" value="QDP41885.1"/>
    <property type="molecule type" value="Genomic_DNA"/>
</dbReference>
<dbReference type="InterPro" id="IPR050266">
    <property type="entry name" value="AB_hydrolase_sf"/>
</dbReference>
<evidence type="ECO:0000259" key="1">
    <source>
        <dbReference type="Pfam" id="PF00561"/>
    </source>
</evidence>
<sequence length="278" mass="31277">MQPNIQEHSAKIGTHTMFYRKAGSGSQTVVLMHGIPTNSFLWIEVIPRLAERFTVIAPDMIGYGKSSRASHEELTLPKQADHVRLLLDQLGVHEAHFIGHDLGSGVTQIFATKNPERVSSFVIIDGVAFSNWPLPKVVSLRYPTAPEFEPSPLFIERMMREGLLHQEQLTPELLKAMVEPFQTPSGPSELKEASLALEHHQTEEIVPQLKELTMPATILFGQYDRYLPPYWGLRLSETIPNATFKVLPDCSHYSMIDNPMVVVEEFMLHLEKAATVSV</sequence>
<dbReference type="OrthoDB" id="9797695at2"/>
<accession>A0A516KKH3</accession>
<dbReference type="InterPro" id="IPR029058">
    <property type="entry name" value="AB_hydrolase_fold"/>
</dbReference>
<dbReference type="GO" id="GO:0016020">
    <property type="term" value="C:membrane"/>
    <property type="evidence" value="ECO:0007669"/>
    <property type="project" value="TreeGrafter"/>
</dbReference>
<dbReference type="PANTHER" id="PTHR43798:SF33">
    <property type="entry name" value="HYDROLASE, PUTATIVE (AFU_ORTHOLOGUE AFUA_2G14860)-RELATED"/>
    <property type="match status" value="1"/>
</dbReference>
<gene>
    <name evidence="2" type="ORF">FN924_17925</name>
</gene>
<dbReference type="GO" id="GO:0046464">
    <property type="term" value="P:acylglycerol catabolic process"/>
    <property type="evidence" value="ECO:0007669"/>
    <property type="project" value="TreeGrafter"/>
</dbReference>
<dbReference type="Pfam" id="PF00561">
    <property type="entry name" value="Abhydrolase_1"/>
    <property type="match status" value="1"/>
</dbReference>
<keyword evidence="3" id="KW-1185">Reference proteome</keyword>
<keyword evidence="2" id="KW-0378">Hydrolase</keyword>
<reference evidence="2 3" key="1">
    <citation type="submission" date="2019-07" db="EMBL/GenBank/DDBJ databases">
        <authorList>
            <person name="Li J."/>
        </authorList>
    </citation>
    <scope>NUCLEOTIDE SEQUENCE [LARGE SCALE GENOMIC DNA]</scope>
    <source>
        <strain evidence="2 3">TKL69</strain>
    </source>
</reference>
<protein>
    <submittedName>
        <fullName evidence="2">Alpha/beta hydrolase</fullName>
    </submittedName>
</protein>
<dbReference type="AlphaFoldDB" id="A0A516KKH3"/>
<organism evidence="2 3">
    <name type="scientific">Radiobacillus deserti</name>
    <dbReference type="NCBI Taxonomy" id="2594883"/>
    <lineage>
        <taxon>Bacteria</taxon>
        <taxon>Bacillati</taxon>
        <taxon>Bacillota</taxon>
        <taxon>Bacilli</taxon>
        <taxon>Bacillales</taxon>
        <taxon>Bacillaceae</taxon>
        <taxon>Radiobacillus</taxon>
    </lineage>
</organism>
<name>A0A516KKH3_9BACI</name>
<proteinExistence type="predicted"/>
<feature type="domain" description="AB hydrolase-1" evidence="1">
    <location>
        <begin position="28"/>
        <end position="259"/>
    </location>
</feature>
<dbReference type="RefSeq" id="WP_143896870.1">
    <property type="nucleotide sequence ID" value="NZ_CP041666.1"/>
</dbReference>
<dbReference type="PANTHER" id="PTHR43798">
    <property type="entry name" value="MONOACYLGLYCEROL LIPASE"/>
    <property type="match status" value="1"/>
</dbReference>
<dbReference type="SUPFAM" id="SSF53474">
    <property type="entry name" value="alpha/beta-Hydrolases"/>
    <property type="match status" value="1"/>
</dbReference>